<accession>A0ABX6T620</accession>
<protein>
    <submittedName>
        <fullName evidence="2">Pilus assembly protein</fullName>
    </submittedName>
</protein>
<feature type="domain" description="TadE-like" evidence="1">
    <location>
        <begin position="11"/>
        <end position="53"/>
    </location>
</feature>
<dbReference type="Proteomes" id="UP000516134">
    <property type="component" value="Chromosome"/>
</dbReference>
<reference evidence="2 3" key="1">
    <citation type="submission" date="2020-08" db="EMBL/GenBank/DDBJ databases">
        <title>Genome sequence of Sphingomonas daechungensis KACC 18115T.</title>
        <authorList>
            <person name="Hyun D.-W."/>
            <person name="Bae J.-W."/>
        </authorList>
    </citation>
    <scope>NUCLEOTIDE SEQUENCE [LARGE SCALE GENOMIC DNA]</scope>
    <source>
        <strain evidence="2 3">KACC 18115</strain>
    </source>
</reference>
<dbReference type="EMBL" id="CP060780">
    <property type="protein sequence ID" value="QNP43068.1"/>
    <property type="molecule type" value="Genomic_DNA"/>
</dbReference>
<organism evidence="2 3">
    <name type="scientific">Sphingomonas daechungensis</name>
    <dbReference type="NCBI Taxonomy" id="1176646"/>
    <lineage>
        <taxon>Bacteria</taxon>
        <taxon>Pseudomonadati</taxon>
        <taxon>Pseudomonadota</taxon>
        <taxon>Alphaproteobacteria</taxon>
        <taxon>Sphingomonadales</taxon>
        <taxon>Sphingomonadaceae</taxon>
        <taxon>Sphingomonas</taxon>
    </lineage>
</organism>
<name>A0ABX6T620_9SPHN</name>
<keyword evidence="3" id="KW-1185">Reference proteome</keyword>
<evidence type="ECO:0000313" key="3">
    <source>
        <dbReference type="Proteomes" id="UP000516134"/>
    </source>
</evidence>
<proteinExistence type="predicted"/>
<gene>
    <name evidence="2" type="ORF">H9L15_14065</name>
</gene>
<dbReference type="Pfam" id="PF07811">
    <property type="entry name" value="TadE"/>
    <property type="match status" value="1"/>
</dbReference>
<evidence type="ECO:0000259" key="1">
    <source>
        <dbReference type="Pfam" id="PF07811"/>
    </source>
</evidence>
<dbReference type="RefSeq" id="WP_187714498.1">
    <property type="nucleotide sequence ID" value="NZ_BAABJC010000001.1"/>
</dbReference>
<evidence type="ECO:0000313" key="2">
    <source>
        <dbReference type="EMBL" id="QNP43068.1"/>
    </source>
</evidence>
<sequence length="166" mass="17211">MLSRLLRQQSGAAAAEMALVAPLLIALMFGSMELGHYFYSEHVVVKAVRDGARFAARQSFADFTCPAGTIGGTVVADTQNVTRTNQLAAGGTPRLAGWTNAASVSVTATCVSNSSGTYVTAYGSGTEIPIVVVQASVPYTSLFSVIGFNSAGLQLRATERAVVMGI</sequence>
<dbReference type="InterPro" id="IPR012495">
    <property type="entry name" value="TadE-like_dom"/>
</dbReference>